<feature type="binding site" evidence="8">
    <location>
        <position position="27"/>
    </location>
    <ligand>
        <name>Zn(2+)</name>
        <dbReference type="ChEBI" id="CHEBI:29105"/>
    </ligand>
</feature>
<keyword evidence="6 8" id="KW-0862">Zinc</keyword>
<keyword evidence="3 8" id="KW-0808">Transferase</keyword>
<feature type="binding site" evidence="8">
    <location>
        <position position="9"/>
    </location>
    <ligand>
        <name>Zn(2+)</name>
        <dbReference type="ChEBI" id="CHEBI:29105"/>
    </ligand>
</feature>
<dbReference type="HAMAP" id="MF_00615">
    <property type="entry name" value="RNApol_arch_Rpo12"/>
    <property type="match status" value="1"/>
</dbReference>
<feature type="binding site" evidence="8">
    <location>
        <position position="24"/>
    </location>
    <ligand>
        <name>Zn(2+)</name>
        <dbReference type="ChEBI" id="CHEBI:29105"/>
    </ligand>
</feature>
<dbReference type="InterPro" id="IPR023464">
    <property type="entry name" value="Rpo12"/>
</dbReference>
<dbReference type="InterPro" id="IPR029040">
    <property type="entry name" value="RPABC4/Spt4"/>
</dbReference>
<dbReference type="Pfam" id="PF03604">
    <property type="entry name" value="Zn_ribbon_RPAB4"/>
    <property type="match status" value="1"/>
</dbReference>
<dbReference type="EMBL" id="JADFAQ010000030">
    <property type="protein sequence ID" value="MBE5728204.1"/>
    <property type="molecule type" value="Genomic_DNA"/>
</dbReference>
<proteinExistence type="inferred from homology"/>
<evidence type="ECO:0000256" key="5">
    <source>
        <dbReference type="ARBA" id="ARBA00022723"/>
    </source>
</evidence>
<keyword evidence="4 8" id="KW-0548">Nucleotidyltransferase</keyword>
<dbReference type="GO" id="GO:0003677">
    <property type="term" value="F:DNA binding"/>
    <property type="evidence" value="ECO:0007669"/>
    <property type="project" value="InterPro"/>
</dbReference>
<evidence type="ECO:0000256" key="8">
    <source>
        <dbReference type="HAMAP-Rule" id="MF_00615"/>
    </source>
</evidence>
<dbReference type="GO" id="GO:0000428">
    <property type="term" value="C:DNA-directed RNA polymerase complex"/>
    <property type="evidence" value="ECO:0007669"/>
    <property type="project" value="UniProtKB-KW"/>
</dbReference>
<comment type="caution">
    <text evidence="9">The sequence shown here is derived from an EMBL/GenBank/DDBJ whole genome shotgun (WGS) entry which is preliminary data.</text>
</comment>
<dbReference type="EMBL" id="JADFAR010000022">
    <property type="protein sequence ID" value="MBE5728565.1"/>
    <property type="molecule type" value="Genomic_DNA"/>
</dbReference>
<name>A0A8T3UZF1_9ARCH</name>
<evidence type="ECO:0000256" key="2">
    <source>
        <dbReference type="ARBA" id="ARBA00022490"/>
    </source>
</evidence>
<dbReference type="SUPFAM" id="SSF63393">
    <property type="entry name" value="RNA polymerase subunits"/>
    <property type="match status" value="1"/>
</dbReference>
<comment type="subunit">
    <text evidence="8">Part of the RNA polymerase complex.</text>
</comment>
<dbReference type="GO" id="GO:0008270">
    <property type="term" value="F:zinc ion binding"/>
    <property type="evidence" value="ECO:0007669"/>
    <property type="project" value="UniProtKB-UniRule"/>
</dbReference>
<keyword evidence="1 8" id="KW-0240">DNA-directed RNA polymerase</keyword>
<keyword evidence="2 8" id="KW-0963">Cytoplasm</keyword>
<dbReference type="Proteomes" id="UP000763484">
    <property type="component" value="Unassembled WGS sequence"/>
</dbReference>
<comment type="similarity">
    <text evidence="8">Belongs to the archaeal Rpo12/eukaryotic RPC10 RNA polymerase subunit family.</text>
</comment>
<sequence>MVKYTCFDCGASVEQEEISEIVRCPYCGGRILIKNPPKTGRHVKAV</sequence>
<protein>
    <recommendedName>
        <fullName evidence="8">DNA-directed RNA polymerase subunit Rpo12</fullName>
        <ecNumber evidence="8">2.7.7.6</ecNumber>
    </recommendedName>
    <alternativeName>
        <fullName evidence="8">DNA-directed RNA polymerase subunit P</fullName>
    </alternativeName>
</protein>
<comment type="function">
    <text evidence="8">DNA-dependent RNA polymerase (RNAP) catalyzes the transcription of DNA into RNA using the four ribonucleoside triphosphates as substrates.</text>
</comment>
<evidence type="ECO:0000313" key="9">
    <source>
        <dbReference type="EMBL" id="MBE5728204.1"/>
    </source>
</evidence>
<comment type="subcellular location">
    <subcellularLocation>
        <location evidence="8">Cytoplasm</location>
    </subcellularLocation>
</comment>
<comment type="cofactor">
    <cofactor evidence="8">
        <name>Zn(2+)</name>
        <dbReference type="ChEBI" id="CHEBI:29105"/>
    </cofactor>
    <text evidence="8">Binds 1 zinc ion.</text>
</comment>
<dbReference type="Proteomes" id="UP000718571">
    <property type="component" value="Unassembled WGS sequence"/>
</dbReference>
<evidence type="ECO:0000313" key="12">
    <source>
        <dbReference type="Proteomes" id="UP000763484"/>
    </source>
</evidence>
<evidence type="ECO:0000256" key="1">
    <source>
        <dbReference type="ARBA" id="ARBA00022478"/>
    </source>
</evidence>
<reference evidence="11 12" key="1">
    <citation type="submission" date="2020-09" db="EMBL/GenBank/DDBJ databases">
        <title>Genomic characterization of a novel Parvarchaeota family in acid mine drainage sediments.</title>
        <authorList>
            <person name="Luo Z.-H."/>
        </authorList>
    </citation>
    <scope>NUCLEOTIDE SEQUENCE [LARGE SCALE GENOMIC DNA]</scope>
    <source>
        <strain evidence="10">MAS1_bins.189</strain>
        <strain evidence="9">TL1-5_bins.178</strain>
    </source>
</reference>
<dbReference type="Gene3D" id="2.20.28.30">
    <property type="entry name" value="RNA polymerase ii, chain L"/>
    <property type="match status" value="1"/>
</dbReference>
<evidence type="ECO:0000313" key="11">
    <source>
        <dbReference type="Proteomes" id="UP000718571"/>
    </source>
</evidence>
<keyword evidence="7 8" id="KW-0804">Transcription</keyword>
<evidence type="ECO:0000256" key="6">
    <source>
        <dbReference type="ARBA" id="ARBA00022833"/>
    </source>
</evidence>
<accession>A0A8T3UZF1</accession>
<evidence type="ECO:0000256" key="4">
    <source>
        <dbReference type="ARBA" id="ARBA00022695"/>
    </source>
</evidence>
<gene>
    <name evidence="8" type="primary">rpo12</name>
    <name evidence="8" type="synonym">rpoP</name>
    <name evidence="9" type="ORF">IHE50_02195</name>
    <name evidence="10" type="ORF">IHE51_01775</name>
</gene>
<dbReference type="EC" id="2.7.7.6" evidence="8"/>
<evidence type="ECO:0000313" key="10">
    <source>
        <dbReference type="EMBL" id="MBE5728565.1"/>
    </source>
</evidence>
<dbReference type="GO" id="GO:0005737">
    <property type="term" value="C:cytoplasm"/>
    <property type="evidence" value="ECO:0007669"/>
    <property type="project" value="UniProtKB-SubCell"/>
</dbReference>
<keyword evidence="5 8" id="KW-0479">Metal-binding</keyword>
<dbReference type="AlphaFoldDB" id="A0A8T3UZF1"/>
<evidence type="ECO:0000256" key="3">
    <source>
        <dbReference type="ARBA" id="ARBA00022679"/>
    </source>
</evidence>
<organism evidence="9 12">
    <name type="scientific">Candidatus Acidifodinimicrobium mancum</name>
    <dbReference type="NCBI Taxonomy" id="2898728"/>
    <lineage>
        <taxon>Archaea</taxon>
        <taxon>Candidatus Parvarchaeota</taxon>
        <taxon>Candidatus Acidifodinimicrobiaceae</taxon>
        <taxon>Candidatus Acidifodinimicrobium</taxon>
    </lineage>
</organism>
<evidence type="ECO:0000256" key="7">
    <source>
        <dbReference type="ARBA" id="ARBA00023163"/>
    </source>
</evidence>
<dbReference type="SMART" id="SM00659">
    <property type="entry name" value="RPOLCX"/>
    <property type="match status" value="1"/>
</dbReference>
<dbReference type="GO" id="GO:0006351">
    <property type="term" value="P:DNA-templated transcription"/>
    <property type="evidence" value="ECO:0007669"/>
    <property type="project" value="UniProtKB-UniRule"/>
</dbReference>
<dbReference type="InterPro" id="IPR006591">
    <property type="entry name" value="RNAP_P/RPABC4"/>
</dbReference>
<dbReference type="GO" id="GO:0003899">
    <property type="term" value="F:DNA-directed RNA polymerase activity"/>
    <property type="evidence" value="ECO:0007669"/>
    <property type="project" value="UniProtKB-UniRule"/>
</dbReference>
<comment type="catalytic activity">
    <reaction evidence="8">
        <text>RNA(n) + a ribonucleoside 5'-triphosphate = RNA(n+1) + diphosphate</text>
        <dbReference type="Rhea" id="RHEA:21248"/>
        <dbReference type="Rhea" id="RHEA-COMP:14527"/>
        <dbReference type="Rhea" id="RHEA-COMP:17342"/>
        <dbReference type="ChEBI" id="CHEBI:33019"/>
        <dbReference type="ChEBI" id="CHEBI:61557"/>
        <dbReference type="ChEBI" id="CHEBI:140395"/>
        <dbReference type="EC" id="2.7.7.6"/>
    </reaction>
</comment>